<comment type="caution">
    <text evidence="8">The sequence shown here is derived from an EMBL/GenBank/DDBJ whole genome shotgun (WGS) entry which is preliminary data.</text>
</comment>
<keyword evidence="4" id="KW-0863">Zinc-finger</keyword>
<evidence type="ECO:0000313" key="9">
    <source>
        <dbReference type="Proteomes" id="UP000225706"/>
    </source>
</evidence>
<keyword evidence="3" id="KW-0479">Metal-binding</keyword>
<dbReference type="Gene3D" id="3.40.395.10">
    <property type="entry name" value="Adenoviral Proteinase, Chain A"/>
    <property type="match status" value="1"/>
</dbReference>
<evidence type="ECO:0000256" key="4">
    <source>
        <dbReference type="ARBA" id="ARBA00022771"/>
    </source>
</evidence>
<dbReference type="InterPro" id="IPR011335">
    <property type="entry name" value="Restrct_endonuc-II-like"/>
</dbReference>
<keyword evidence="6" id="KW-0862">Zinc</keyword>
<dbReference type="GO" id="GO:0008234">
    <property type="term" value="F:cysteine-type peptidase activity"/>
    <property type="evidence" value="ECO:0007669"/>
    <property type="project" value="InterPro"/>
</dbReference>
<dbReference type="GO" id="GO:0006508">
    <property type="term" value="P:proteolysis"/>
    <property type="evidence" value="ECO:0007669"/>
    <property type="project" value="UniProtKB-KW"/>
</dbReference>
<dbReference type="EMBL" id="LSMT01000053">
    <property type="protein sequence ID" value="PFX30232.1"/>
    <property type="molecule type" value="Genomic_DNA"/>
</dbReference>
<dbReference type="SUPFAM" id="SSF52980">
    <property type="entry name" value="Restriction endonuclease-like"/>
    <property type="match status" value="1"/>
</dbReference>
<dbReference type="Gene3D" id="3.30.40.10">
    <property type="entry name" value="Zinc/RING finger domain, C3HC4 (zinc finger)"/>
    <property type="match status" value="2"/>
</dbReference>
<keyword evidence="9" id="KW-1185">Reference proteome</keyword>
<dbReference type="CDD" id="cd22343">
    <property type="entry name" value="PDDEXK_lambda_exonuclease-like"/>
    <property type="match status" value="1"/>
</dbReference>
<name>A0A2B4SNY2_STYPI</name>
<dbReference type="GO" id="GO:0006281">
    <property type="term" value="P:DNA repair"/>
    <property type="evidence" value="ECO:0007669"/>
    <property type="project" value="UniProtKB-ARBA"/>
</dbReference>
<evidence type="ECO:0000256" key="2">
    <source>
        <dbReference type="ARBA" id="ARBA00022670"/>
    </source>
</evidence>
<dbReference type="AlphaFoldDB" id="A0A2B4SNY2"/>
<evidence type="ECO:0000256" key="6">
    <source>
        <dbReference type="ARBA" id="ARBA00022833"/>
    </source>
</evidence>
<protein>
    <submittedName>
        <fullName evidence="8">Inhibitor of growth protein 4</fullName>
    </submittedName>
</protein>
<dbReference type="PANTHER" id="PTHR47526:SF3">
    <property type="entry name" value="PHD-TYPE DOMAIN-CONTAINING PROTEIN"/>
    <property type="match status" value="1"/>
</dbReference>
<dbReference type="OrthoDB" id="5985686at2759"/>
<gene>
    <name evidence="8" type="primary">ING4</name>
    <name evidence="8" type="ORF">AWC38_SpisGene4986</name>
</gene>
<reference evidence="9" key="1">
    <citation type="journal article" date="2017" name="bioRxiv">
        <title>Comparative analysis of the genomes of Stylophora pistillata and Acropora digitifera provides evidence for extensive differences between species of corals.</title>
        <authorList>
            <person name="Voolstra C.R."/>
            <person name="Li Y."/>
            <person name="Liew Y.J."/>
            <person name="Baumgarten S."/>
            <person name="Zoccola D."/>
            <person name="Flot J.-F."/>
            <person name="Tambutte S."/>
            <person name="Allemand D."/>
            <person name="Aranda M."/>
        </authorList>
    </citation>
    <scope>NUCLEOTIDE SEQUENCE [LARGE SCALE GENOMIC DNA]</scope>
</reference>
<dbReference type="SUPFAM" id="SSF57903">
    <property type="entry name" value="FYVE/PHD zinc finger"/>
    <property type="match status" value="2"/>
</dbReference>
<accession>A0A2B4SNY2</accession>
<feature type="domain" description="Zinc finger PHD-type" evidence="7">
    <location>
        <begin position="565"/>
        <end position="611"/>
    </location>
</feature>
<dbReference type="InterPro" id="IPR003653">
    <property type="entry name" value="Peptidase_C48_C"/>
</dbReference>
<dbReference type="STRING" id="50429.A0A2B4SNY2"/>
<dbReference type="Pfam" id="PF09588">
    <property type="entry name" value="YqaJ"/>
    <property type="match status" value="1"/>
</dbReference>
<comment type="similarity">
    <text evidence="1">Belongs to the peptidase C48 family.</text>
</comment>
<dbReference type="InterPro" id="IPR019080">
    <property type="entry name" value="YqaJ_viral_recombinase"/>
</dbReference>
<dbReference type="GO" id="GO:0008270">
    <property type="term" value="F:zinc ion binding"/>
    <property type="evidence" value="ECO:0007669"/>
    <property type="project" value="UniProtKB-KW"/>
</dbReference>
<dbReference type="Pfam" id="PF02902">
    <property type="entry name" value="Peptidase_C48"/>
    <property type="match status" value="1"/>
</dbReference>
<dbReference type="InterPro" id="IPR038765">
    <property type="entry name" value="Papain-like_cys_pep_sf"/>
</dbReference>
<evidence type="ECO:0000313" key="8">
    <source>
        <dbReference type="EMBL" id="PFX30232.1"/>
    </source>
</evidence>
<organism evidence="8 9">
    <name type="scientific">Stylophora pistillata</name>
    <name type="common">Smooth cauliflower coral</name>
    <dbReference type="NCBI Taxonomy" id="50429"/>
    <lineage>
        <taxon>Eukaryota</taxon>
        <taxon>Metazoa</taxon>
        <taxon>Cnidaria</taxon>
        <taxon>Anthozoa</taxon>
        <taxon>Hexacorallia</taxon>
        <taxon>Scleractinia</taxon>
        <taxon>Astrocoeniina</taxon>
        <taxon>Pocilloporidae</taxon>
        <taxon>Stylophora</taxon>
    </lineage>
</organism>
<proteinExistence type="inferred from homology"/>
<dbReference type="SUPFAM" id="SSF54001">
    <property type="entry name" value="Cysteine proteinases"/>
    <property type="match status" value="1"/>
</dbReference>
<evidence type="ECO:0000259" key="7">
    <source>
        <dbReference type="SMART" id="SM00249"/>
    </source>
</evidence>
<dbReference type="Proteomes" id="UP000225706">
    <property type="component" value="Unassembled WGS sequence"/>
</dbReference>
<feature type="domain" description="Zinc finger PHD-type" evidence="7">
    <location>
        <begin position="642"/>
        <end position="693"/>
    </location>
</feature>
<evidence type="ECO:0000256" key="5">
    <source>
        <dbReference type="ARBA" id="ARBA00022801"/>
    </source>
</evidence>
<evidence type="ECO:0000256" key="1">
    <source>
        <dbReference type="ARBA" id="ARBA00005234"/>
    </source>
</evidence>
<dbReference type="InterPro" id="IPR011011">
    <property type="entry name" value="Znf_FYVE_PHD"/>
</dbReference>
<sequence>MDTSSEKNPESQENILLRIPVLSSYAEGLESRVRERYLKKISVVGVDPAAIPKEQFHSECLPPIEVSDLLSYLVLETSYYTNKQFKAFKSLEAYKQVVSGLVNSVQGAEILNKIVVVAKVKHSQRMNDPLIDIWIIAESDGTILSAHCLGCKAGLAESCSHVASVLFYIEAVTRIQGKLACTQTKCTWILPTYVREVPYSKVRDIDFSSAKKLKKTLDQIIDSLHPNLGEQQKNSAEKDDLSSPIASLSGEEMQAVYAKLNACKIKAAVLSFIDPYADQFIDESRSLPIIPDLFETGNVDLAYPELLRKCVEVTLDISDEHVNKVELNTRDQASGSGFFRHRAGRIGASESHAAFHTNIAQPSQSLINTICYPSLYIVNTKATRHGKRHESDAVNAYEAAVKTGHVNLTVKKCGLFINKEHEFLHATPDFLVSCDCCGTGCGEVKCPIIIKHGNFENFAQQKNSCLEKVNGHLQLRKNHSYYYQVQQQLFSVPGIKYCEFVVCAIDEKKSMNLIVLRIYPDVQHWNSVLPKLETFWRICILPEILGRWYTRRCTVPPKLPDKDGICFCRKIRHEETISCSNKNCPYKRFHPSCLSLTALRKPKTWYCPHCSRLPQFKRRGGTRTSAQPPTASIQAAMKLDSICICKTKPSTTEKVVECHGDNCENGKFFHLSCLGLNRMPNNYQTTWKCSECNKVATVHSATTLTKYCSSSDSSSGEEESDISIIKVTHGSSDKSSPLGNLTDSHFDLILSPTGWLDCDIIHQAQVLLRGENSSIEGFQRPTLGPVRNFDVVSGEFIQILHTGHSHWVCVSSIGCELGHVNLYDSLYHDSVLTQEVEEQTNDLLGGCLVALNPMPVQQQTNGSDCGVFAIAFSTCLVFGEDPTFINFDTQNTQQPMVIEC</sequence>
<dbReference type="InterPro" id="IPR001965">
    <property type="entry name" value="Znf_PHD"/>
</dbReference>
<keyword evidence="5" id="KW-0378">Hydrolase</keyword>
<evidence type="ECO:0000256" key="3">
    <source>
        <dbReference type="ARBA" id="ARBA00022723"/>
    </source>
</evidence>
<dbReference type="InterPro" id="IPR013083">
    <property type="entry name" value="Znf_RING/FYVE/PHD"/>
</dbReference>
<dbReference type="InterPro" id="IPR011604">
    <property type="entry name" value="PDDEXK-like_dom_sf"/>
</dbReference>
<keyword evidence="2" id="KW-0645">Protease</keyword>
<dbReference type="SMART" id="SM00249">
    <property type="entry name" value="PHD"/>
    <property type="match status" value="2"/>
</dbReference>
<dbReference type="PANTHER" id="PTHR47526">
    <property type="entry name" value="ATP-DEPENDENT DNA HELICASE"/>
    <property type="match status" value="1"/>
</dbReference>
<dbReference type="Gene3D" id="3.90.320.10">
    <property type="match status" value="1"/>
</dbReference>